<sequence>MDQPYELHGRRNEGWGTQISDYKIRAASRQTVAYSSRGRTTNDKTKRKQYLAKSLDEYARFEELVEADISDSEDDDDDLDDDDDEPGEDPENGSSNRTFTSELAQDLIDDIMQACGPVPTLDSIDSSHQRRIRQHDEWYMSVLDSLFHELSNYPPQAIDSSPFGDSVYFWMLANYNESSRKALLSLLLHPHVRSFRVRSAIGGNDWSDLNTRLESFSLAKDMSKIPSVVGTYFLHGQHRSGGLLSRDMGYVGQARSLKDPSKAHIGFRRRAAAHWVRIQDIKETRTRAGPLKESIRSHYFLWAHRRISHEDIEHVSMALLTVMPFPRSHMHRSSLHLPFLLTLAETIDMILLGTTSNIMSDHSKMEFGWLFGHKCRPSHLPASPFEGLNRALPVKQSHRNFGALMSSVNWTPNEAATFLDVIERNYRTIYRSHPKRIDWEHLLCLLEKQGIRKTKRQAYSLYKSLSLHPDSGLLTLRWATWRRRWEVITALKKFLTEKDLISHPVSDDDIYYHIPKLEGKIIERHTLRIFLETEGFLSDWSSVDSYTICSLLPSLLHKTVWEKINGVRRARHNMTWTWTELLRIWHQARAQLLSDGVPVTRLPIRGPISIVSTWVEYHDTIGDANILSTWAYDAWKDTGKRLEAPDRIQIDPRLFDSFKERLNANNEVVIGNNDGMTSEQLWPSDVPRLKQLEVSWCGSLALKSKSSTETNSGLRIKLLFAAPLAFGGSVSTFRVLVHLMQDIHKRAFDESTDSSSLDLTDNQFWECLYVGGLGPIWGFKSVEEVKHRFSWVLRSIRTGYLPTEAAKIRGILLEVLSGSLLKSGVHPYTYTGGIDSTKYLNPDLSPEWVEGLLESLGVLPSVQKKLEHEGLDMRCQWVCSSYGILITYIWEEAGCDYGRGIADPQVSDRVAVQKHKSQSSSLVSNKDSLHYVSKPVVQNEETTSSPGAVYSSGAGRKRQRPWKMLDQSTYSEERPQKRRAIERIAAMKGGIISTDIRAEDRETERDLTKEWVGRRQRTSMGGHGITQTSLEAVGELDLSTGFPTNSEVTDDSIFEPIGETAAQSGGRLPGYNRFTAEQDAYMLALLKQKPTWAKVAKSMTDKFGFQRAATTVRKRAKRLGQMPRRETKRYTKKEDSLLKHLLEQDTPLSVIASEIQAKFGVQRTERGLKDRQSKLGYVGGDYKQRPWTKEEDALLTQAWKESVKPTDVFSRYKSPSKLFWDENFGDGGQVP</sequence>
<evidence type="ECO:0000313" key="4">
    <source>
        <dbReference type="EMBL" id="KAF5573978.1"/>
    </source>
</evidence>
<dbReference type="GeneID" id="59313761"/>
<feature type="compositionally biased region" description="Acidic residues" evidence="2">
    <location>
        <begin position="64"/>
        <end position="91"/>
    </location>
</feature>
<comment type="caution">
    <text evidence="4">The sequence shown here is derived from an EMBL/GenBank/DDBJ whole genome shotgun (WGS) entry which is preliminary data.</text>
</comment>
<dbReference type="RefSeq" id="XP_036530454.1">
    <property type="nucleotide sequence ID" value="XM_036679043.1"/>
</dbReference>
<dbReference type="AlphaFoldDB" id="A0A8H5KJQ5"/>
<protein>
    <submittedName>
        <fullName evidence="4">Aminodeoxychorismate synthase</fullName>
    </submittedName>
</protein>
<dbReference type="GO" id="GO:0003723">
    <property type="term" value="F:RNA binding"/>
    <property type="evidence" value="ECO:0007669"/>
    <property type="project" value="InterPro"/>
</dbReference>
<evidence type="ECO:0000256" key="1">
    <source>
        <dbReference type="PROSITE-ProRule" id="PRU00181"/>
    </source>
</evidence>
<accession>A0A8H5KJQ5</accession>
<evidence type="ECO:0000256" key="2">
    <source>
        <dbReference type="SAM" id="MobiDB-lite"/>
    </source>
</evidence>
<dbReference type="PROSITE" id="PS50832">
    <property type="entry name" value="S1_IF1_TYPE"/>
    <property type="match status" value="1"/>
</dbReference>
<proteinExistence type="predicted"/>
<evidence type="ECO:0000259" key="3">
    <source>
        <dbReference type="PROSITE" id="PS50832"/>
    </source>
</evidence>
<keyword evidence="1" id="KW-0396">Initiation factor</keyword>
<feature type="region of interest" description="Disordered" evidence="2">
    <location>
        <begin position="64"/>
        <end position="98"/>
    </location>
</feature>
<dbReference type="EMBL" id="JAAOAV010000544">
    <property type="protein sequence ID" value="KAF5573978.1"/>
    <property type="molecule type" value="Genomic_DNA"/>
</dbReference>
<dbReference type="OrthoDB" id="4619081at2759"/>
<organism evidence="4 5">
    <name type="scientific">Gibberella subglutinans</name>
    <name type="common">Fusarium subglutinans</name>
    <dbReference type="NCBI Taxonomy" id="42677"/>
    <lineage>
        <taxon>Eukaryota</taxon>
        <taxon>Fungi</taxon>
        <taxon>Dikarya</taxon>
        <taxon>Ascomycota</taxon>
        <taxon>Pezizomycotina</taxon>
        <taxon>Sordariomycetes</taxon>
        <taxon>Hypocreomycetidae</taxon>
        <taxon>Hypocreales</taxon>
        <taxon>Nectriaceae</taxon>
        <taxon>Fusarium</taxon>
        <taxon>Fusarium fujikuroi species complex</taxon>
    </lineage>
</organism>
<name>A0A8H5KJQ5_GIBSU</name>
<dbReference type="GO" id="GO:0003743">
    <property type="term" value="F:translation initiation factor activity"/>
    <property type="evidence" value="ECO:0007669"/>
    <property type="project" value="UniProtKB-UniRule"/>
</dbReference>
<evidence type="ECO:0000313" key="5">
    <source>
        <dbReference type="Proteomes" id="UP000547976"/>
    </source>
</evidence>
<keyword evidence="1" id="KW-0648">Protein biosynthesis</keyword>
<dbReference type="InterPro" id="IPR006196">
    <property type="entry name" value="RNA-binding_domain_S1_IF1"/>
</dbReference>
<feature type="region of interest" description="Disordered" evidence="2">
    <location>
        <begin position="938"/>
        <end position="976"/>
    </location>
</feature>
<dbReference type="Proteomes" id="UP000547976">
    <property type="component" value="Unassembled WGS sequence"/>
</dbReference>
<keyword evidence="5" id="KW-1185">Reference proteome</keyword>
<feature type="domain" description="S1-like" evidence="3">
    <location>
        <begin position="1155"/>
        <end position="1213"/>
    </location>
</feature>
<reference evidence="4 5" key="1">
    <citation type="submission" date="2020-05" db="EMBL/GenBank/DDBJ databases">
        <title>Identification and distribution of gene clusters putatively required for synthesis of sphingolipid metabolism inhibitors in phylogenetically diverse species of the filamentous fungus Fusarium.</title>
        <authorList>
            <person name="Kim H.-S."/>
            <person name="Busman M."/>
            <person name="Brown D.W."/>
            <person name="Divon H."/>
            <person name="Uhlig S."/>
            <person name="Proctor R.H."/>
        </authorList>
    </citation>
    <scope>NUCLEOTIDE SEQUENCE [LARGE SCALE GENOMIC DNA]</scope>
    <source>
        <strain evidence="4 5">NRRL 66333</strain>
    </source>
</reference>
<gene>
    <name evidence="4" type="ORF">FSUBG_14086</name>
</gene>